<evidence type="ECO:0000313" key="3">
    <source>
        <dbReference type="Proteomes" id="UP000269198"/>
    </source>
</evidence>
<dbReference type="InterPro" id="IPR000835">
    <property type="entry name" value="HTH_MarR-typ"/>
</dbReference>
<accession>A0A3N0E3N1</accession>
<dbReference type="RefSeq" id="WP_123202823.1">
    <property type="nucleotide sequence ID" value="NZ_RJMB01000023.1"/>
</dbReference>
<dbReference type="OrthoDB" id="3177763at2"/>
<dbReference type="SUPFAM" id="SSF46785">
    <property type="entry name" value="Winged helix' DNA-binding domain"/>
    <property type="match status" value="1"/>
</dbReference>
<dbReference type="PRINTS" id="PR00598">
    <property type="entry name" value="HTHMARR"/>
</dbReference>
<dbReference type="InterPro" id="IPR039422">
    <property type="entry name" value="MarR/SlyA-like"/>
</dbReference>
<dbReference type="Proteomes" id="UP000269198">
    <property type="component" value="Unassembled WGS sequence"/>
</dbReference>
<dbReference type="PANTHER" id="PTHR33164:SF57">
    <property type="entry name" value="MARR-FAMILY TRANSCRIPTIONAL REGULATOR"/>
    <property type="match status" value="1"/>
</dbReference>
<evidence type="ECO:0000259" key="1">
    <source>
        <dbReference type="PROSITE" id="PS50995"/>
    </source>
</evidence>
<protein>
    <submittedName>
        <fullName evidence="2">MarR family transcriptional regulator</fullName>
    </submittedName>
</protein>
<feature type="domain" description="HTH marR-type" evidence="1">
    <location>
        <begin position="6"/>
        <end position="139"/>
    </location>
</feature>
<dbReference type="SMART" id="SM00347">
    <property type="entry name" value="HTH_MARR"/>
    <property type="match status" value="1"/>
</dbReference>
<sequence length="157" mass="17459">MDRAPVERVHGLMMEVVRTSGILQPDQVLPGETVSLSQAFAIHELDANGPMGQGDLAERLSLDKSSTSRMAAELERRGLLVRERVPNDRRSYHLVLTDDGRALHNRLGVALHERYERWVTEMRPDEVDALVTGLSALVRAMRGDPEASAPMDPPEAR</sequence>
<proteinExistence type="predicted"/>
<dbReference type="Gene3D" id="1.10.10.10">
    <property type="entry name" value="Winged helix-like DNA-binding domain superfamily/Winged helix DNA-binding domain"/>
    <property type="match status" value="1"/>
</dbReference>
<evidence type="ECO:0000313" key="2">
    <source>
        <dbReference type="EMBL" id="RNL82451.1"/>
    </source>
</evidence>
<dbReference type="Pfam" id="PF01047">
    <property type="entry name" value="MarR"/>
    <property type="match status" value="1"/>
</dbReference>
<dbReference type="AlphaFoldDB" id="A0A3N0E3N1"/>
<dbReference type="EMBL" id="RJMB01000023">
    <property type="protein sequence ID" value="RNL82451.1"/>
    <property type="molecule type" value="Genomic_DNA"/>
</dbReference>
<dbReference type="InterPro" id="IPR036388">
    <property type="entry name" value="WH-like_DNA-bd_sf"/>
</dbReference>
<comment type="caution">
    <text evidence="2">The sequence shown here is derived from an EMBL/GenBank/DDBJ whole genome shotgun (WGS) entry which is preliminary data.</text>
</comment>
<reference evidence="2 3" key="1">
    <citation type="submission" date="2018-11" db="EMBL/GenBank/DDBJ databases">
        <title>The genome draft of YIM 96095.</title>
        <authorList>
            <person name="Tang S.-K."/>
            <person name="Chunyu W.-X."/>
            <person name="Feng Y.-Z."/>
        </authorList>
    </citation>
    <scope>NUCLEOTIDE SEQUENCE [LARGE SCALE GENOMIC DNA]</scope>
    <source>
        <strain evidence="2 3">YIM 96095</strain>
    </source>
</reference>
<dbReference type="GO" id="GO:0003700">
    <property type="term" value="F:DNA-binding transcription factor activity"/>
    <property type="evidence" value="ECO:0007669"/>
    <property type="project" value="InterPro"/>
</dbReference>
<dbReference type="PANTHER" id="PTHR33164">
    <property type="entry name" value="TRANSCRIPTIONAL REGULATOR, MARR FAMILY"/>
    <property type="match status" value="1"/>
</dbReference>
<organism evidence="2 3">
    <name type="scientific">Halostreptopolyspora alba</name>
    <dbReference type="NCBI Taxonomy" id="2487137"/>
    <lineage>
        <taxon>Bacteria</taxon>
        <taxon>Bacillati</taxon>
        <taxon>Actinomycetota</taxon>
        <taxon>Actinomycetes</taxon>
        <taxon>Streptosporangiales</taxon>
        <taxon>Nocardiopsidaceae</taxon>
        <taxon>Halostreptopolyspora</taxon>
    </lineage>
</organism>
<dbReference type="InterPro" id="IPR036390">
    <property type="entry name" value="WH_DNA-bd_sf"/>
</dbReference>
<gene>
    <name evidence="2" type="ORF">EFW17_19275</name>
</gene>
<name>A0A3N0E3N1_9ACTN</name>
<dbReference type="GO" id="GO:0006950">
    <property type="term" value="P:response to stress"/>
    <property type="evidence" value="ECO:0007669"/>
    <property type="project" value="TreeGrafter"/>
</dbReference>
<dbReference type="PROSITE" id="PS50995">
    <property type="entry name" value="HTH_MARR_2"/>
    <property type="match status" value="1"/>
</dbReference>
<keyword evidence="3" id="KW-1185">Reference proteome</keyword>